<dbReference type="AlphaFoldDB" id="A0A2S6H5V9"/>
<sequence>MLQQRIHMRDQVTNRVELIMGDGKPPFAERIEEFATTLLFVVIIIFLVRI</sequence>
<protein>
    <submittedName>
        <fullName evidence="1">Uncharacterized protein</fullName>
    </submittedName>
</protein>
<reference evidence="1 2" key="1">
    <citation type="submission" date="2018-02" db="EMBL/GenBank/DDBJ databases">
        <title>Subsurface microbial communities from deep shales in Ohio and West Virginia, USA.</title>
        <authorList>
            <person name="Wrighton K."/>
        </authorList>
    </citation>
    <scope>NUCLEOTIDE SEQUENCE [LARGE SCALE GENOMIC DNA]</scope>
    <source>
        <strain evidence="1 2">OWC-G53F</strain>
    </source>
</reference>
<evidence type="ECO:0000313" key="1">
    <source>
        <dbReference type="EMBL" id="PPK72776.1"/>
    </source>
</evidence>
<organism evidence="1 2">
    <name type="scientific">Methylobacter tundripaludum</name>
    <dbReference type="NCBI Taxonomy" id="173365"/>
    <lineage>
        <taxon>Bacteria</taxon>
        <taxon>Pseudomonadati</taxon>
        <taxon>Pseudomonadota</taxon>
        <taxon>Gammaproteobacteria</taxon>
        <taxon>Methylococcales</taxon>
        <taxon>Methylococcaceae</taxon>
        <taxon>Methylobacter</taxon>
    </lineage>
</organism>
<dbReference type="EMBL" id="PTIY01000003">
    <property type="protein sequence ID" value="PPK72776.1"/>
    <property type="molecule type" value="Genomic_DNA"/>
</dbReference>
<comment type="caution">
    <text evidence="1">The sequence shown here is derived from an EMBL/GenBank/DDBJ whole genome shotgun (WGS) entry which is preliminary data.</text>
</comment>
<accession>A0A2S6H5V9</accession>
<gene>
    <name evidence="1" type="ORF">B0F88_103214</name>
</gene>
<dbReference type="Proteomes" id="UP000238071">
    <property type="component" value="Unassembled WGS sequence"/>
</dbReference>
<evidence type="ECO:0000313" key="2">
    <source>
        <dbReference type="Proteomes" id="UP000238071"/>
    </source>
</evidence>
<keyword evidence="2" id="KW-1185">Reference proteome</keyword>
<name>A0A2S6H5V9_9GAMM</name>
<dbReference type="RefSeq" id="WP_181049837.1">
    <property type="nucleotide sequence ID" value="NZ_PTIY01000003.1"/>
</dbReference>
<proteinExistence type="predicted"/>